<evidence type="ECO:0000259" key="4">
    <source>
        <dbReference type="PROSITE" id="PS51304"/>
    </source>
</evidence>
<dbReference type="WBParaSite" id="GPLIN_000842700">
    <property type="protein sequence ID" value="GPLIN_000842700"/>
    <property type="gene ID" value="GPLIN_000842700"/>
</dbReference>
<dbReference type="PROSITE" id="PS51304">
    <property type="entry name" value="GALECTIN"/>
    <property type="match status" value="2"/>
</dbReference>
<accession>A0A183C6D2</accession>
<dbReference type="PANTHER" id="PTHR11346:SF116">
    <property type="entry name" value="GALECTIN"/>
    <property type="match status" value="1"/>
</dbReference>
<dbReference type="SUPFAM" id="SSF49899">
    <property type="entry name" value="Concanavalin A-like lectins/glucanases"/>
    <property type="match status" value="2"/>
</dbReference>
<dbReference type="PANTHER" id="PTHR11346">
    <property type="entry name" value="GALECTIN"/>
    <property type="match status" value="1"/>
</dbReference>
<name>A0A183C6D2_GLOPA</name>
<protein>
    <recommendedName>
        <fullName evidence="3">Galectin</fullName>
    </recommendedName>
</protein>
<dbReference type="SMART" id="SM00276">
    <property type="entry name" value="GLECT"/>
    <property type="match status" value="2"/>
</dbReference>
<reference evidence="6" key="2">
    <citation type="submission" date="2016-06" db="UniProtKB">
        <authorList>
            <consortium name="WormBaseParasite"/>
        </authorList>
    </citation>
    <scope>IDENTIFICATION</scope>
</reference>
<dbReference type="Proteomes" id="UP000050741">
    <property type="component" value="Unassembled WGS sequence"/>
</dbReference>
<keyword evidence="2" id="KW-0677">Repeat</keyword>
<dbReference type="Gene3D" id="2.60.120.200">
    <property type="match status" value="2"/>
</dbReference>
<dbReference type="FunFam" id="2.60.120.200:FF:000276">
    <property type="entry name" value="Galectin"/>
    <property type="match status" value="1"/>
</dbReference>
<evidence type="ECO:0000256" key="1">
    <source>
        <dbReference type="ARBA" id="ARBA00022734"/>
    </source>
</evidence>
<dbReference type="InterPro" id="IPR001079">
    <property type="entry name" value="Galectin_CRD"/>
</dbReference>
<dbReference type="GO" id="GO:0030246">
    <property type="term" value="F:carbohydrate binding"/>
    <property type="evidence" value="ECO:0007669"/>
    <property type="project" value="UniProtKB-UniRule"/>
</dbReference>
<dbReference type="SMART" id="SM00908">
    <property type="entry name" value="Gal-bind_lectin"/>
    <property type="match status" value="2"/>
</dbReference>
<proteinExistence type="predicted"/>
<reference evidence="5" key="1">
    <citation type="submission" date="2014-05" db="EMBL/GenBank/DDBJ databases">
        <title>The genome and life-stage specific transcriptomes of Globodera pallida elucidate key aspects of plant parasitism by a cyst nematode.</title>
        <authorList>
            <person name="Cotton J.A."/>
            <person name="Lilley C.J."/>
            <person name="Jones L.M."/>
            <person name="Kikuchi T."/>
            <person name="Reid A.J."/>
            <person name="Thorpe P."/>
            <person name="Tsai I.J."/>
            <person name="Beasley H."/>
            <person name="Blok V."/>
            <person name="Cock P.J.A."/>
            <person name="Van den Akker S.E."/>
            <person name="Holroyd N."/>
            <person name="Hunt M."/>
            <person name="Mantelin S."/>
            <person name="Naghra H."/>
            <person name="Pain A."/>
            <person name="Palomares-Rius J.E."/>
            <person name="Zarowiecki M."/>
            <person name="Berriman M."/>
            <person name="Jones J.T."/>
            <person name="Urwin P.E."/>
        </authorList>
    </citation>
    <scope>NUCLEOTIDE SEQUENCE [LARGE SCALE GENOMIC DNA]</scope>
    <source>
        <strain evidence="5">Lindley</strain>
    </source>
</reference>
<dbReference type="GO" id="GO:0016936">
    <property type="term" value="F:galactoside binding"/>
    <property type="evidence" value="ECO:0007669"/>
    <property type="project" value="TreeGrafter"/>
</dbReference>
<organism evidence="5 6">
    <name type="scientific">Globodera pallida</name>
    <name type="common">Potato cyst nematode worm</name>
    <name type="synonym">Heterodera pallida</name>
    <dbReference type="NCBI Taxonomy" id="36090"/>
    <lineage>
        <taxon>Eukaryota</taxon>
        <taxon>Metazoa</taxon>
        <taxon>Ecdysozoa</taxon>
        <taxon>Nematoda</taxon>
        <taxon>Chromadorea</taxon>
        <taxon>Rhabditida</taxon>
        <taxon>Tylenchina</taxon>
        <taxon>Tylenchomorpha</taxon>
        <taxon>Tylenchoidea</taxon>
        <taxon>Heteroderidae</taxon>
        <taxon>Heteroderinae</taxon>
        <taxon>Globodera</taxon>
    </lineage>
</organism>
<keyword evidence="1 3" id="KW-0430">Lectin</keyword>
<evidence type="ECO:0000256" key="3">
    <source>
        <dbReference type="RuleBase" id="RU102079"/>
    </source>
</evidence>
<evidence type="ECO:0000313" key="5">
    <source>
        <dbReference type="Proteomes" id="UP000050741"/>
    </source>
</evidence>
<feature type="domain" description="Galectin" evidence="4">
    <location>
        <begin position="151"/>
        <end position="277"/>
    </location>
</feature>
<sequence>MERPILVPYTSRLLSEIVPGQTLNVHGDVNAEAKRFEINLLNNCVEIDPHMGAAPLHCSVRFDEGKVVLNSFAAGEWGKEERHSNPFTKGQPFDIRFRVHDDRIEIFANQKQLAEFKHRILYTNIDHIQVRGDVTLSGVHWGGRYFELPFQANFHGTSLKNGQRLFIYGIPKGDFSVNLIGPSGDKLFHLNPRFSEKKVVRGSQKGGVWGEEEREGAFPLKKEQAVDIAVFNEPYSLQIFINGHHYCAFAHRVDAPNSDYKFVRIEGNIELTGLEVGQ</sequence>
<dbReference type="CDD" id="cd00070">
    <property type="entry name" value="GLECT"/>
    <property type="match status" value="2"/>
</dbReference>
<feature type="domain" description="Galectin" evidence="4">
    <location>
        <begin position="9"/>
        <end position="142"/>
    </location>
</feature>
<keyword evidence="5" id="KW-1185">Reference proteome</keyword>
<dbReference type="AlphaFoldDB" id="A0A183C6D2"/>
<dbReference type="Pfam" id="PF00337">
    <property type="entry name" value="Gal-bind_lectin"/>
    <property type="match status" value="2"/>
</dbReference>
<dbReference type="FunFam" id="2.60.120.200:FF:000124">
    <property type="entry name" value="Galectin-4"/>
    <property type="match status" value="1"/>
</dbReference>
<evidence type="ECO:0000313" key="6">
    <source>
        <dbReference type="WBParaSite" id="GPLIN_000842700"/>
    </source>
</evidence>
<dbReference type="InterPro" id="IPR044156">
    <property type="entry name" value="Galectin-like"/>
</dbReference>
<evidence type="ECO:0000256" key="2">
    <source>
        <dbReference type="ARBA" id="ARBA00022737"/>
    </source>
</evidence>
<dbReference type="InterPro" id="IPR013320">
    <property type="entry name" value="ConA-like_dom_sf"/>
</dbReference>